<evidence type="ECO:0000256" key="1">
    <source>
        <dbReference type="SAM" id="MobiDB-lite"/>
    </source>
</evidence>
<dbReference type="RefSeq" id="WP_170214819.1">
    <property type="nucleotide sequence ID" value="NZ_BJOC01000010.1"/>
</dbReference>
<keyword evidence="3" id="KW-1185">Reference proteome</keyword>
<feature type="compositionally biased region" description="Polar residues" evidence="1">
    <location>
        <begin position="42"/>
        <end position="51"/>
    </location>
</feature>
<accession>A0A4Y4EWK6</accession>
<dbReference type="AlphaFoldDB" id="A0A4Y4EWK6"/>
<feature type="region of interest" description="Disordered" evidence="1">
    <location>
        <begin position="32"/>
        <end position="51"/>
    </location>
</feature>
<dbReference type="Proteomes" id="UP000319812">
    <property type="component" value="Unassembled WGS sequence"/>
</dbReference>
<comment type="caution">
    <text evidence="2">The sequence shown here is derived from an EMBL/GenBank/DDBJ whole genome shotgun (WGS) entry which is preliminary data.</text>
</comment>
<dbReference type="EMBL" id="BJOC01000010">
    <property type="protein sequence ID" value="GED21496.1"/>
    <property type="molecule type" value="Genomic_DNA"/>
</dbReference>
<evidence type="ECO:0000313" key="3">
    <source>
        <dbReference type="Proteomes" id="UP000319812"/>
    </source>
</evidence>
<name>A0A4Y4EWK6_9GAMM</name>
<reference evidence="2 3" key="1">
    <citation type="submission" date="2019-06" db="EMBL/GenBank/DDBJ databases">
        <title>Whole genome shotgun sequence of Halomonas halmophila NBRC 15537.</title>
        <authorList>
            <person name="Hosoyama A."/>
            <person name="Uohara A."/>
            <person name="Ohji S."/>
            <person name="Ichikawa N."/>
        </authorList>
    </citation>
    <scope>NUCLEOTIDE SEQUENCE [LARGE SCALE GENOMIC DNA]</scope>
    <source>
        <strain evidence="2 3">NBRC 15537</strain>
    </source>
</reference>
<sequence>MALIGLLGAGVLALAGMVLLVSDPARRNALPLLDSPGVETNAADSTSPLGV</sequence>
<protein>
    <submittedName>
        <fullName evidence="2">Uncharacterized protein</fullName>
    </submittedName>
</protein>
<proteinExistence type="predicted"/>
<organism evidence="2 3">
    <name type="scientific">Halomonas halmophila</name>
    <dbReference type="NCBI Taxonomy" id="252"/>
    <lineage>
        <taxon>Bacteria</taxon>
        <taxon>Pseudomonadati</taxon>
        <taxon>Pseudomonadota</taxon>
        <taxon>Gammaproteobacteria</taxon>
        <taxon>Oceanospirillales</taxon>
        <taxon>Halomonadaceae</taxon>
        <taxon>Halomonas</taxon>
    </lineage>
</organism>
<evidence type="ECO:0000313" key="2">
    <source>
        <dbReference type="EMBL" id="GED21496.1"/>
    </source>
</evidence>
<gene>
    <name evidence="2" type="ORF">HHA01_04730</name>
</gene>